<evidence type="ECO:0000256" key="6">
    <source>
        <dbReference type="ARBA" id="ARBA00023136"/>
    </source>
</evidence>
<dbReference type="Proteomes" id="UP000199513">
    <property type="component" value="Unassembled WGS sequence"/>
</dbReference>
<evidence type="ECO:0000256" key="8">
    <source>
        <dbReference type="SAM" id="Phobius"/>
    </source>
</evidence>
<dbReference type="GO" id="GO:0005886">
    <property type="term" value="C:plasma membrane"/>
    <property type="evidence" value="ECO:0007669"/>
    <property type="project" value="UniProtKB-SubCell"/>
</dbReference>
<dbReference type="GO" id="GO:0071555">
    <property type="term" value="P:cell wall organization"/>
    <property type="evidence" value="ECO:0007669"/>
    <property type="project" value="TreeGrafter"/>
</dbReference>
<proteinExistence type="predicted"/>
<feature type="transmembrane region" description="Helical" evidence="8">
    <location>
        <begin position="322"/>
        <end position="343"/>
    </location>
</feature>
<keyword evidence="7" id="KW-0479">Metal-binding</keyword>
<dbReference type="STRING" id="1003.SAMN04488541_103435"/>
<keyword evidence="3 9" id="KW-0808">Transferase</keyword>
<keyword evidence="2" id="KW-1003">Cell membrane</keyword>
<protein>
    <submittedName>
        <fullName evidence="9">UDP-N-acetylmuramyl pentapeptide phosphotransferase/UDP-N-acetylglucosamine-1-phosphate transferase</fullName>
    </submittedName>
</protein>
<dbReference type="EMBL" id="FONY01000034">
    <property type="protein sequence ID" value="SFF43850.1"/>
    <property type="molecule type" value="Genomic_DNA"/>
</dbReference>
<dbReference type="PANTHER" id="PTHR22926:SF3">
    <property type="entry name" value="UNDECAPRENYL-PHOSPHATE ALPHA-N-ACETYLGLUCOSAMINYL 1-PHOSPHATE TRANSFERASE"/>
    <property type="match status" value="1"/>
</dbReference>
<evidence type="ECO:0000256" key="5">
    <source>
        <dbReference type="ARBA" id="ARBA00022989"/>
    </source>
</evidence>
<dbReference type="PANTHER" id="PTHR22926">
    <property type="entry name" value="PHOSPHO-N-ACETYLMURAMOYL-PENTAPEPTIDE-TRANSFERASE"/>
    <property type="match status" value="1"/>
</dbReference>
<gene>
    <name evidence="9" type="ORF">SAMN04488541_103435</name>
</gene>
<dbReference type="CDD" id="cd06853">
    <property type="entry name" value="GT_WecA_like"/>
    <property type="match status" value="1"/>
</dbReference>
<evidence type="ECO:0000313" key="9">
    <source>
        <dbReference type="EMBL" id="SFF43850.1"/>
    </source>
</evidence>
<dbReference type="InterPro" id="IPR000715">
    <property type="entry name" value="Glycosyl_transferase_4"/>
</dbReference>
<feature type="binding site" evidence="7">
    <location>
        <position position="153"/>
    </location>
    <ligand>
        <name>Mg(2+)</name>
        <dbReference type="ChEBI" id="CHEBI:18420"/>
    </ligand>
</feature>
<feature type="transmembrane region" description="Helical" evidence="8">
    <location>
        <begin position="135"/>
        <end position="154"/>
    </location>
</feature>
<dbReference type="RefSeq" id="WP_091548656.1">
    <property type="nucleotide sequence ID" value="NZ_FONY01000034.1"/>
</dbReference>
<keyword evidence="4 8" id="KW-0812">Transmembrane</keyword>
<evidence type="ECO:0000256" key="4">
    <source>
        <dbReference type="ARBA" id="ARBA00022692"/>
    </source>
</evidence>
<evidence type="ECO:0000313" key="10">
    <source>
        <dbReference type="Proteomes" id="UP000199513"/>
    </source>
</evidence>
<dbReference type="GO" id="GO:0046872">
    <property type="term" value="F:metal ion binding"/>
    <property type="evidence" value="ECO:0007669"/>
    <property type="project" value="UniProtKB-KW"/>
</dbReference>
<evidence type="ECO:0000256" key="7">
    <source>
        <dbReference type="PIRSR" id="PIRSR600715-1"/>
    </source>
</evidence>
<feature type="transmembrane region" description="Helical" evidence="8">
    <location>
        <begin position="73"/>
        <end position="89"/>
    </location>
</feature>
<dbReference type="GO" id="GO:0009103">
    <property type="term" value="P:lipopolysaccharide biosynthetic process"/>
    <property type="evidence" value="ECO:0007669"/>
    <property type="project" value="TreeGrafter"/>
</dbReference>
<keyword evidence="10" id="KW-1185">Reference proteome</keyword>
<feature type="binding site" evidence="7">
    <location>
        <position position="212"/>
    </location>
    <ligand>
        <name>Mg(2+)</name>
        <dbReference type="ChEBI" id="CHEBI:18420"/>
    </ligand>
</feature>
<evidence type="ECO:0000256" key="3">
    <source>
        <dbReference type="ARBA" id="ARBA00022679"/>
    </source>
</evidence>
<comment type="subcellular location">
    <subcellularLocation>
        <location evidence="1">Cell membrane</location>
        <topology evidence="1">Multi-pass membrane protein</topology>
    </subcellularLocation>
</comment>
<dbReference type="GO" id="GO:0044038">
    <property type="term" value="P:cell wall macromolecule biosynthetic process"/>
    <property type="evidence" value="ECO:0007669"/>
    <property type="project" value="TreeGrafter"/>
</dbReference>
<organism evidence="9 10">
    <name type="scientific">Thermoflexibacter ruber</name>
    <dbReference type="NCBI Taxonomy" id="1003"/>
    <lineage>
        <taxon>Bacteria</taxon>
        <taxon>Pseudomonadati</taxon>
        <taxon>Bacteroidota</taxon>
        <taxon>Cytophagia</taxon>
        <taxon>Cytophagales</taxon>
        <taxon>Thermoflexibacteraceae</taxon>
        <taxon>Thermoflexibacter</taxon>
    </lineage>
</organism>
<dbReference type="AlphaFoldDB" id="A0A1I2IQ65"/>
<keyword evidence="7" id="KW-0460">Magnesium</keyword>
<feature type="transmembrane region" description="Helical" evidence="8">
    <location>
        <begin position="298"/>
        <end position="316"/>
    </location>
</feature>
<keyword evidence="6 8" id="KW-0472">Membrane</keyword>
<feature type="transmembrane region" description="Helical" evidence="8">
    <location>
        <begin position="48"/>
        <end position="67"/>
    </location>
</feature>
<sequence length="371" mass="41786">MYSIIFCLISSFVITYFLTPEIIHVAHANEYHDEPDERKIHSHKVPRFGGIAIYLGFILSMLVWSFIQDQFVNIQYFAAAITGVFIVGLRDDFMPLSPTVKVTIETIAAFLIMYLGDIRLTSLHGFLGVYEINEYWGYAVTLLTVIVVTNAFNLIDGIDGLAGTISIIIFCFYGGWFFMNHNYTTAIICFSMIGALIGFLIYNYRTHIFMGDSGSLILGFTAATLTISFINQNAVMKTTNVLHFLSPVSLVSCILVYPLFDTLRVFVIRILEKRSPFSPDRNHLHHLLIDAKLSHIQATLIVSLVNVFFIIFAVLTDGKNDNILVPIVVFTAFLLSTLLKVIVNKINGKEKVIEAEVNPKITHLQINKQVK</sequence>
<keyword evidence="5 8" id="KW-1133">Transmembrane helix</keyword>
<dbReference type="Pfam" id="PF00953">
    <property type="entry name" value="Glycos_transf_4"/>
    <property type="match status" value="1"/>
</dbReference>
<comment type="cofactor">
    <cofactor evidence="7">
        <name>Mg(2+)</name>
        <dbReference type="ChEBI" id="CHEBI:18420"/>
    </cofactor>
</comment>
<feature type="transmembrane region" description="Helical" evidence="8">
    <location>
        <begin position="241"/>
        <end position="260"/>
    </location>
</feature>
<name>A0A1I2IQ65_9BACT</name>
<dbReference type="OrthoDB" id="9783652at2"/>
<reference evidence="9 10" key="1">
    <citation type="submission" date="2016-10" db="EMBL/GenBank/DDBJ databases">
        <authorList>
            <person name="de Groot N.N."/>
        </authorList>
    </citation>
    <scope>NUCLEOTIDE SEQUENCE [LARGE SCALE GENOMIC DNA]</scope>
    <source>
        <strain>GEY</strain>
        <strain evidence="10">DSM 9560</strain>
    </source>
</reference>
<feature type="transmembrane region" description="Helical" evidence="8">
    <location>
        <begin position="185"/>
        <end position="204"/>
    </location>
</feature>
<dbReference type="PROSITE" id="PS01348">
    <property type="entry name" value="MRAY_2"/>
    <property type="match status" value="1"/>
</dbReference>
<feature type="transmembrane region" description="Helical" evidence="8">
    <location>
        <begin position="96"/>
        <end position="115"/>
    </location>
</feature>
<accession>A0A1I2IQ65</accession>
<dbReference type="InterPro" id="IPR018480">
    <property type="entry name" value="PNAcMuramoyl-5peptid_Trfase_CS"/>
</dbReference>
<feature type="transmembrane region" description="Helical" evidence="8">
    <location>
        <begin position="216"/>
        <end position="235"/>
    </location>
</feature>
<evidence type="ECO:0000256" key="2">
    <source>
        <dbReference type="ARBA" id="ARBA00022475"/>
    </source>
</evidence>
<evidence type="ECO:0000256" key="1">
    <source>
        <dbReference type="ARBA" id="ARBA00004651"/>
    </source>
</evidence>
<dbReference type="GO" id="GO:0016780">
    <property type="term" value="F:phosphotransferase activity, for other substituted phosphate groups"/>
    <property type="evidence" value="ECO:0007669"/>
    <property type="project" value="InterPro"/>
</dbReference>
<feature type="transmembrane region" description="Helical" evidence="8">
    <location>
        <begin position="161"/>
        <end position="179"/>
    </location>
</feature>